<gene>
    <name evidence="2" type="ORF">EVAR_89046_1</name>
</gene>
<evidence type="ECO:0000256" key="1">
    <source>
        <dbReference type="SAM" id="MobiDB-lite"/>
    </source>
</evidence>
<sequence>MEKYIDMRAHQLQPSRRNSQRLVGQKFRGGRRVQGSLCYLYRLGQPLPGARGRAARDCADGLRACCVWRAGPQAAEPTADAGNRRGAAQVPTAVRYGHPTYPKLCARDRESRLASGAARVKIYTLL</sequence>
<comment type="caution">
    <text evidence="2">The sequence shown here is derived from an EMBL/GenBank/DDBJ whole genome shotgun (WGS) entry which is preliminary data.</text>
</comment>
<evidence type="ECO:0000313" key="3">
    <source>
        <dbReference type="Proteomes" id="UP000299102"/>
    </source>
</evidence>
<keyword evidence="3" id="KW-1185">Reference proteome</keyword>
<reference evidence="2 3" key="1">
    <citation type="journal article" date="2019" name="Commun. Biol.">
        <title>The bagworm genome reveals a unique fibroin gene that provides high tensile strength.</title>
        <authorList>
            <person name="Kono N."/>
            <person name="Nakamura H."/>
            <person name="Ohtoshi R."/>
            <person name="Tomita M."/>
            <person name="Numata K."/>
            <person name="Arakawa K."/>
        </authorList>
    </citation>
    <scope>NUCLEOTIDE SEQUENCE [LARGE SCALE GENOMIC DNA]</scope>
</reference>
<feature type="region of interest" description="Disordered" evidence="1">
    <location>
        <begin position="1"/>
        <end position="20"/>
    </location>
</feature>
<dbReference type="AlphaFoldDB" id="A0A4C1Z0R7"/>
<dbReference type="Proteomes" id="UP000299102">
    <property type="component" value="Unassembled WGS sequence"/>
</dbReference>
<name>A0A4C1Z0R7_EUMVA</name>
<dbReference type="EMBL" id="BGZK01001538">
    <property type="protein sequence ID" value="GBP81938.1"/>
    <property type="molecule type" value="Genomic_DNA"/>
</dbReference>
<proteinExistence type="predicted"/>
<evidence type="ECO:0000313" key="2">
    <source>
        <dbReference type="EMBL" id="GBP81938.1"/>
    </source>
</evidence>
<protein>
    <submittedName>
        <fullName evidence="2">Uncharacterized protein</fullName>
    </submittedName>
</protein>
<accession>A0A4C1Z0R7</accession>
<organism evidence="2 3">
    <name type="scientific">Eumeta variegata</name>
    <name type="common">Bagworm moth</name>
    <name type="synonym">Eumeta japonica</name>
    <dbReference type="NCBI Taxonomy" id="151549"/>
    <lineage>
        <taxon>Eukaryota</taxon>
        <taxon>Metazoa</taxon>
        <taxon>Ecdysozoa</taxon>
        <taxon>Arthropoda</taxon>
        <taxon>Hexapoda</taxon>
        <taxon>Insecta</taxon>
        <taxon>Pterygota</taxon>
        <taxon>Neoptera</taxon>
        <taxon>Endopterygota</taxon>
        <taxon>Lepidoptera</taxon>
        <taxon>Glossata</taxon>
        <taxon>Ditrysia</taxon>
        <taxon>Tineoidea</taxon>
        <taxon>Psychidae</taxon>
        <taxon>Oiketicinae</taxon>
        <taxon>Eumeta</taxon>
    </lineage>
</organism>